<name>A0ABN2K987_9MICO</name>
<feature type="domain" description="D-isomer specific 2-hydroxyacid dehydrogenase NAD-binding" evidence="3">
    <location>
        <begin position="98"/>
        <end position="270"/>
    </location>
</feature>
<organism evidence="4 5">
    <name type="scientific">Nostocoides vanveenii</name>
    <dbReference type="NCBI Taxonomy" id="330835"/>
    <lineage>
        <taxon>Bacteria</taxon>
        <taxon>Bacillati</taxon>
        <taxon>Actinomycetota</taxon>
        <taxon>Actinomycetes</taxon>
        <taxon>Micrococcales</taxon>
        <taxon>Intrasporangiaceae</taxon>
        <taxon>Nostocoides</taxon>
    </lineage>
</organism>
<keyword evidence="5" id="KW-1185">Reference proteome</keyword>
<evidence type="ECO:0000256" key="2">
    <source>
        <dbReference type="ARBA" id="ARBA00023027"/>
    </source>
</evidence>
<evidence type="ECO:0000313" key="4">
    <source>
        <dbReference type="EMBL" id="GAA1751026.1"/>
    </source>
</evidence>
<evidence type="ECO:0000256" key="1">
    <source>
        <dbReference type="ARBA" id="ARBA00023002"/>
    </source>
</evidence>
<sequence length="309" mass="32789">MFVSFPDADWRDDVGPIDGITPVVWHPRDPGPDAPVDAVVAPYVGAARSIAAVGQVPSVRFVQLLTAGYDGILEQLPESVSVANAAGVHDDSTAEMGMALALASQRGLPGFARAQPEGDWTFPGLLPSLADRRVLIVGYGSVGRALGRRLVPFQVELTAVAGHARDGDDLVDRVHPIENLPELLPTAEVVFVVVPLSDVTRGLIGEDFLAALPDDALVVNIARGPVADTDALLRHTGRLRFALDVTDPEPLPPDHPLWRAPNVLISPHVGGASSAFRPRALRMLREQLTRLARGEEPAHVVGVGARPAT</sequence>
<dbReference type="CDD" id="cd12166">
    <property type="entry name" value="2-Hacid_dh_7"/>
    <property type="match status" value="1"/>
</dbReference>
<keyword evidence="2" id="KW-0520">NAD</keyword>
<dbReference type="SUPFAM" id="SSF51735">
    <property type="entry name" value="NAD(P)-binding Rossmann-fold domains"/>
    <property type="match status" value="1"/>
</dbReference>
<dbReference type="Pfam" id="PF02826">
    <property type="entry name" value="2-Hacid_dh_C"/>
    <property type="match status" value="1"/>
</dbReference>
<evidence type="ECO:0000313" key="5">
    <source>
        <dbReference type="Proteomes" id="UP001501475"/>
    </source>
</evidence>
<dbReference type="InterPro" id="IPR006140">
    <property type="entry name" value="D-isomer_DH_NAD-bd"/>
</dbReference>
<gene>
    <name evidence="4" type="ORF">GCM10009810_09190</name>
</gene>
<comment type="caution">
    <text evidence="4">The sequence shown here is derived from an EMBL/GenBank/DDBJ whole genome shotgun (WGS) entry which is preliminary data.</text>
</comment>
<dbReference type="RefSeq" id="WP_344062768.1">
    <property type="nucleotide sequence ID" value="NZ_BAAAPN010000024.1"/>
</dbReference>
<keyword evidence="1" id="KW-0560">Oxidoreductase</keyword>
<reference evidence="4 5" key="1">
    <citation type="journal article" date="2019" name="Int. J. Syst. Evol. Microbiol.">
        <title>The Global Catalogue of Microorganisms (GCM) 10K type strain sequencing project: providing services to taxonomists for standard genome sequencing and annotation.</title>
        <authorList>
            <consortium name="The Broad Institute Genomics Platform"/>
            <consortium name="The Broad Institute Genome Sequencing Center for Infectious Disease"/>
            <person name="Wu L."/>
            <person name="Ma J."/>
        </authorList>
    </citation>
    <scope>NUCLEOTIDE SEQUENCE [LARGE SCALE GENOMIC DNA]</scope>
    <source>
        <strain evidence="4 5">JCM 15591</strain>
    </source>
</reference>
<evidence type="ECO:0000259" key="3">
    <source>
        <dbReference type="Pfam" id="PF02826"/>
    </source>
</evidence>
<dbReference type="PANTHER" id="PTHR43333:SF1">
    <property type="entry name" value="D-ISOMER SPECIFIC 2-HYDROXYACID DEHYDROGENASE NAD-BINDING DOMAIN-CONTAINING PROTEIN"/>
    <property type="match status" value="1"/>
</dbReference>
<dbReference type="Proteomes" id="UP001501475">
    <property type="component" value="Unassembled WGS sequence"/>
</dbReference>
<accession>A0ABN2K987</accession>
<dbReference type="EMBL" id="BAAAPN010000024">
    <property type="protein sequence ID" value="GAA1751026.1"/>
    <property type="molecule type" value="Genomic_DNA"/>
</dbReference>
<protein>
    <submittedName>
        <fullName evidence="4">2-hydroxyacid dehydrogenase</fullName>
    </submittedName>
</protein>
<dbReference type="InterPro" id="IPR036291">
    <property type="entry name" value="NAD(P)-bd_dom_sf"/>
</dbReference>
<dbReference type="Gene3D" id="3.40.50.720">
    <property type="entry name" value="NAD(P)-binding Rossmann-like Domain"/>
    <property type="match status" value="2"/>
</dbReference>
<proteinExistence type="predicted"/>
<dbReference type="PANTHER" id="PTHR43333">
    <property type="entry name" value="2-HACID_DH_C DOMAIN-CONTAINING PROTEIN"/>
    <property type="match status" value="1"/>
</dbReference>